<dbReference type="PANTHER" id="PTHR43114">
    <property type="entry name" value="ADENINE DEAMINASE"/>
    <property type="match status" value="1"/>
</dbReference>
<reference evidence="7 8" key="1">
    <citation type="submission" date="2017-10" db="EMBL/GenBank/DDBJ databases">
        <title>Resolving the taxonomy of Roseburia spp., Eubacterium rectale and Agathobacter spp. through phylogenomic analysis.</title>
        <authorList>
            <person name="Sheridan P.O."/>
            <person name="Walker A.W."/>
            <person name="Duncan S.H."/>
            <person name="Scott K.P."/>
            <person name="Toole P.W.O."/>
            <person name="Luis P."/>
            <person name="Flint H.J."/>
        </authorList>
    </citation>
    <scope>NUCLEOTIDE SEQUENCE [LARGE SCALE GENOMIC DNA]</scope>
    <source>
        <strain evidence="7 8">JK623</strain>
    </source>
</reference>
<keyword evidence="4" id="KW-0378">Hydrolase</keyword>
<keyword evidence="5" id="KW-0862">Zinc</keyword>
<comment type="similarity">
    <text evidence="2">Belongs to the metallo-dependent hydrolases superfamily. Adenosine and AMP deaminases family.</text>
</comment>
<proteinExistence type="inferred from homology"/>
<dbReference type="GO" id="GO:0006146">
    <property type="term" value="P:adenine catabolic process"/>
    <property type="evidence" value="ECO:0007669"/>
    <property type="project" value="TreeGrafter"/>
</dbReference>
<name>A0A2G3DZE2_9FIRM</name>
<dbReference type="GO" id="GO:0043103">
    <property type="term" value="P:hypoxanthine salvage"/>
    <property type="evidence" value="ECO:0007669"/>
    <property type="project" value="TreeGrafter"/>
</dbReference>
<reference evidence="7 8" key="2">
    <citation type="submission" date="2017-10" db="EMBL/GenBank/DDBJ databases">
        <authorList>
            <person name="Banno H."/>
            <person name="Chua N.-H."/>
        </authorList>
    </citation>
    <scope>NUCLEOTIDE SEQUENCE [LARGE SCALE GENOMIC DNA]</scope>
    <source>
        <strain evidence="7 8">JK623</strain>
    </source>
</reference>
<evidence type="ECO:0000256" key="3">
    <source>
        <dbReference type="ARBA" id="ARBA00022723"/>
    </source>
</evidence>
<feature type="domain" description="Adenosine deaminase" evidence="6">
    <location>
        <begin position="164"/>
        <end position="314"/>
    </location>
</feature>
<evidence type="ECO:0000313" key="8">
    <source>
        <dbReference type="Proteomes" id="UP000224563"/>
    </source>
</evidence>
<dbReference type="SUPFAM" id="SSF51556">
    <property type="entry name" value="Metallo-dependent hydrolases"/>
    <property type="match status" value="1"/>
</dbReference>
<dbReference type="InterPro" id="IPR006330">
    <property type="entry name" value="Ado/ade_deaminase"/>
</dbReference>
<comment type="cofactor">
    <cofactor evidence="1">
        <name>Zn(2+)</name>
        <dbReference type="ChEBI" id="CHEBI:29105"/>
    </cofactor>
</comment>
<dbReference type="GO" id="GO:0005829">
    <property type="term" value="C:cytosol"/>
    <property type="evidence" value="ECO:0007669"/>
    <property type="project" value="TreeGrafter"/>
</dbReference>
<dbReference type="InterPro" id="IPR032466">
    <property type="entry name" value="Metal_Hydrolase"/>
</dbReference>
<dbReference type="PANTHER" id="PTHR43114:SF6">
    <property type="entry name" value="ADENINE DEAMINASE"/>
    <property type="match status" value="1"/>
</dbReference>
<evidence type="ECO:0000256" key="1">
    <source>
        <dbReference type="ARBA" id="ARBA00001947"/>
    </source>
</evidence>
<keyword evidence="8" id="KW-1185">Reference proteome</keyword>
<evidence type="ECO:0000256" key="4">
    <source>
        <dbReference type="ARBA" id="ARBA00022801"/>
    </source>
</evidence>
<protein>
    <submittedName>
        <fullName evidence="7">Adenosine deaminase</fullName>
    </submittedName>
</protein>
<dbReference type="InterPro" id="IPR001365">
    <property type="entry name" value="A_deaminase_dom"/>
</dbReference>
<dbReference type="GO" id="GO:0046872">
    <property type="term" value="F:metal ion binding"/>
    <property type="evidence" value="ECO:0007669"/>
    <property type="project" value="UniProtKB-KW"/>
</dbReference>
<dbReference type="Proteomes" id="UP000224563">
    <property type="component" value="Unassembled WGS sequence"/>
</dbReference>
<dbReference type="AlphaFoldDB" id="A0A2G3DZE2"/>
<sequence>MVIMAASLFAEGLIENNINKLLKAPKSDLHNHSTKGCRLKWVEEQTGHSFPAPPETFDGLEGMHKWFTTYVKPFCSGEEGIVFRWEGAFAEAGRNNIKRLAMNFGATEIELVGGIDKFRELIQGFHMKYCLETVFEPELTYISACDIDSATDSIDEYIKTGFFKSLDVCGGENIRPFEAFIPLYRKAEHYGLTKIIHVGESGSADDVRKAVEVLGLDEVHHGIGAATSKDTMRFLADNHIQLNVCPSSNVMLRYAKDYEHHPIKTLVENGVEVTINTDDLLIFNSSIENEYLKLYKAGTLSVEQLEEIRLRGLNGKRELL</sequence>
<accession>A0A2G3DZE2</accession>
<dbReference type="Pfam" id="PF00962">
    <property type="entry name" value="A_deaminase"/>
    <property type="match status" value="1"/>
</dbReference>
<evidence type="ECO:0000256" key="2">
    <source>
        <dbReference type="ARBA" id="ARBA00006676"/>
    </source>
</evidence>
<dbReference type="EMBL" id="PDYG01000134">
    <property type="protein sequence ID" value="PHU36349.1"/>
    <property type="molecule type" value="Genomic_DNA"/>
</dbReference>
<dbReference type="Gene3D" id="3.20.20.140">
    <property type="entry name" value="Metal-dependent hydrolases"/>
    <property type="match status" value="1"/>
</dbReference>
<organism evidence="7 8">
    <name type="scientific">Agathobacter ruminis</name>
    <dbReference type="NCBI Taxonomy" id="1712665"/>
    <lineage>
        <taxon>Bacteria</taxon>
        <taxon>Bacillati</taxon>
        <taxon>Bacillota</taxon>
        <taxon>Clostridia</taxon>
        <taxon>Lachnospirales</taxon>
        <taxon>Lachnospiraceae</taxon>
        <taxon>Agathobacter</taxon>
    </lineage>
</organism>
<evidence type="ECO:0000256" key="5">
    <source>
        <dbReference type="ARBA" id="ARBA00022833"/>
    </source>
</evidence>
<evidence type="ECO:0000259" key="6">
    <source>
        <dbReference type="Pfam" id="PF00962"/>
    </source>
</evidence>
<gene>
    <name evidence="7" type="ORF">CSX02_12250</name>
</gene>
<comment type="caution">
    <text evidence="7">The sequence shown here is derived from an EMBL/GenBank/DDBJ whole genome shotgun (WGS) entry which is preliminary data.</text>
</comment>
<evidence type="ECO:0000313" key="7">
    <source>
        <dbReference type="EMBL" id="PHU36349.1"/>
    </source>
</evidence>
<keyword evidence="3" id="KW-0479">Metal-binding</keyword>
<dbReference type="GO" id="GO:0000034">
    <property type="term" value="F:adenine deaminase activity"/>
    <property type="evidence" value="ECO:0007669"/>
    <property type="project" value="TreeGrafter"/>
</dbReference>